<organism evidence="1">
    <name type="scientific">Rhizophora mucronata</name>
    <name type="common">Asiatic mangrove</name>
    <dbReference type="NCBI Taxonomy" id="61149"/>
    <lineage>
        <taxon>Eukaryota</taxon>
        <taxon>Viridiplantae</taxon>
        <taxon>Streptophyta</taxon>
        <taxon>Embryophyta</taxon>
        <taxon>Tracheophyta</taxon>
        <taxon>Spermatophyta</taxon>
        <taxon>Magnoliopsida</taxon>
        <taxon>eudicotyledons</taxon>
        <taxon>Gunneridae</taxon>
        <taxon>Pentapetalae</taxon>
        <taxon>rosids</taxon>
        <taxon>fabids</taxon>
        <taxon>Malpighiales</taxon>
        <taxon>Rhizophoraceae</taxon>
        <taxon>Rhizophora</taxon>
    </lineage>
</organism>
<name>A0A2P2N8S1_RHIMU</name>
<proteinExistence type="predicted"/>
<dbReference type="AlphaFoldDB" id="A0A2P2N8S1"/>
<evidence type="ECO:0000313" key="1">
    <source>
        <dbReference type="EMBL" id="MBX38879.1"/>
    </source>
</evidence>
<dbReference type="EMBL" id="GGEC01058395">
    <property type="protein sequence ID" value="MBX38879.1"/>
    <property type="molecule type" value="Transcribed_RNA"/>
</dbReference>
<accession>A0A2P2N8S1</accession>
<sequence>MTEVDGPFMSLVRDIDSVHHTLVGVQ</sequence>
<protein>
    <submittedName>
        <fullName evidence="1">Uncharacterized protein</fullName>
    </submittedName>
</protein>
<reference evidence="1" key="1">
    <citation type="submission" date="2018-02" db="EMBL/GenBank/DDBJ databases">
        <title>Rhizophora mucronata_Transcriptome.</title>
        <authorList>
            <person name="Meera S.P."/>
            <person name="Sreeshan A."/>
            <person name="Augustine A."/>
        </authorList>
    </citation>
    <scope>NUCLEOTIDE SEQUENCE</scope>
    <source>
        <tissue evidence="1">Leaf</tissue>
    </source>
</reference>